<evidence type="ECO:0000313" key="2">
    <source>
        <dbReference type="EMBL" id="ADX97727.1"/>
    </source>
</evidence>
<dbReference type="HOGENOM" id="CLU_064929_0_0_14"/>
<proteinExistence type="predicted"/>
<keyword evidence="3" id="KW-1185">Reference proteome</keyword>
<gene>
    <name evidence="2" type="ordered locus">MSU_0183</name>
</gene>
<protein>
    <submittedName>
        <fullName evidence="2">Uncharacterized protein</fullName>
    </submittedName>
</protein>
<name>F0QQF7_MYCSL</name>
<dbReference type="AlphaFoldDB" id="F0QQF7"/>
<feature type="region of interest" description="Disordered" evidence="1">
    <location>
        <begin position="164"/>
        <end position="187"/>
    </location>
</feature>
<evidence type="ECO:0000256" key="1">
    <source>
        <dbReference type="SAM" id="MobiDB-lite"/>
    </source>
</evidence>
<reference evidence="2 3" key="1">
    <citation type="journal article" date="2011" name="J. Bacteriol.">
        <title>Complete genome sequences of two hemotropic Mycoplasmas, Mycoplasma haemofelis strain Ohio2 and Mycoplasma suis strain Illinois.</title>
        <authorList>
            <person name="Messick J.B."/>
            <person name="Santos A.P."/>
            <person name="Guimaraes A.M."/>
        </authorList>
    </citation>
    <scope>NUCLEOTIDE SEQUENCE [LARGE SCALE GENOMIC DNA]</scope>
    <source>
        <strain evidence="2 3">Illinois</strain>
    </source>
</reference>
<dbReference type="STRING" id="768700.MSU_0183"/>
<evidence type="ECO:0000313" key="3">
    <source>
        <dbReference type="Proteomes" id="UP000007484"/>
    </source>
</evidence>
<feature type="compositionally biased region" description="Basic and acidic residues" evidence="1">
    <location>
        <begin position="164"/>
        <end position="181"/>
    </location>
</feature>
<dbReference type="RefSeq" id="WP_013609679.1">
    <property type="nucleotide sequence ID" value="NC_015155.1"/>
</dbReference>
<dbReference type="EMBL" id="CP002525">
    <property type="protein sequence ID" value="ADX97727.1"/>
    <property type="molecule type" value="Genomic_DNA"/>
</dbReference>
<dbReference type="KEGG" id="mss:MSU_0183"/>
<organism evidence="2 3">
    <name type="scientific">Mycoplasma suis (strain Illinois)</name>
    <dbReference type="NCBI Taxonomy" id="768700"/>
    <lineage>
        <taxon>Bacteria</taxon>
        <taxon>Bacillati</taxon>
        <taxon>Mycoplasmatota</taxon>
        <taxon>Mollicutes</taxon>
        <taxon>Mycoplasmataceae</taxon>
        <taxon>Mycoplasma</taxon>
    </lineage>
</organism>
<dbReference type="Proteomes" id="UP000007484">
    <property type="component" value="Chromosome"/>
</dbReference>
<sequence length="356" mass="40347">MLLRKGLYALIPALGAIAPLSTLLSQNSNLVNYLTTSFSSSGGGAYDSLSFSKRTKRNLGNNMNYSSPSKLDSNSFESQSESLGISISPEEQLVNFLEENDINLNLKKDSTVTTLFKELVKNSQTKEIEEESSLSLETVKKSLGEHSNNFESIIQKVEEWNKKKQLSSEKPESSRGKRQTEDQEISFSPEERKSLFCFYKKFSELIEKQKGFTSQLKNVEQGSEKEASQEQTLNSENKVLKALEEIGWNEGDMTDFGEYLRGEKRGKDGSDPLLLLLEDSFLQKIRNDAVKWKGLTDSFIKGQEWQYRNGWTFGRRRDIGNSLKIFQEQTGSIEKEALFLIASKLTNDMLKASKEQ</sequence>
<accession>F0QQF7</accession>